<comment type="caution">
    <text evidence="2">The sequence shown here is derived from an EMBL/GenBank/DDBJ whole genome shotgun (WGS) entry which is preliminary data.</text>
</comment>
<dbReference type="PANTHER" id="PTHR40590:SF1">
    <property type="entry name" value="CYTOPLASMIC PROTEIN"/>
    <property type="match status" value="1"/>
</dbReference>
<evidence type="ECO:0000256" key="1">
    <source>
        <dbReference type="SAM" id="SignalP"/>
    </source>
</evidence>
<proteinExistence type="predicted"/>
<dbReference type="AlphaFoldDB" id="A0A3N2DQF4"/>
<feature type="signal peptide" evidence="1">
    <location>
        <begin position="1"/>
        <end position="24"/>
    </location>
</feature>
<sequence length="292" mass="33005">MKTSKIIIISLLMSLNLWAHNALAASSVWKVSKGQEYFYVGGTVHLLTAADHPLPKEFYRAYRDTDKLVMETDIAATQQLAFQAQLMMAMSYTDERVLASELSPEVYARLTDFMAARKLPLAGFAKFRPWGLSLAITMLEYQRLGMVPNQGVDFSFSSLARADHKTMTSLETPQQQLQALSSMDKIDPNTMIDYTLRDLKSLPEFIQQMKSSWRSGDLEALASNHVVTQMKNEFPEIYRALITERNNAWMRQIPTLLSDGKRPLILVGALHLVGQEGLLKQLQAQGFQVEQL</sequence>
<dbReference type="Pfam" id="PF01963">
    <property type="entry name" value="TraB_PrgY_gumN"/>
    <property type="match status" value="1"/>
</dbReference>
<accession>A0A3N2DQF4</accession>
<dbReference type="PANTHER" id="PTHR40590">
    <property type="entry name" value="CYTOPLASMIC PROTEIN-RELATED"/>
    <property type="match status" value="1"/>
</dbReference>
<dbReference type="InterPro" id="IPR047111">
    <property type="entry name" value="YbaP-like"/>
</dbReference>
<dbReference type="InterPro" id="IPR002816">
    <property type="entry name" value="TraB/PrgY/GumN_fam"/>
</dbReference>
<dbReference type="RefSeq" id="WP_162844177.1">
    <property type="nucleotide sequence ID" value="NZ_RKHR01000004.1"/>
</dbReference>
<evidence type="ECO:0000313" key="2">
    <source>
        <dbReference type="EMBL" id="ROS02056.1"/>
    </source>
</evidence>
<organism evidence="2 3">
    <name type="scientific">Sinobacterium caligoides</name>
    <dbReference type="NCBI Taxonomy" id="933926"/>
    <lineage>
        <taxon>Bacteria</taxon>
        <taxon>Pseudomonadati</taxon>
        <taxon>Pseudomonadota</taxon>
        <taxon>Gammaproteobacteria</taxon>
        <taxon>Cellvibrionales</taxon>
        <taxon>Spongiibacteraceae</taxon>
        <taxon>Sinobacterium</taxon>
    </lineage>
</organism>
<name>A0A3N2DQF4_9GAMM</name>
<reference evidence="2 3" key="1">
    <citation type="submission" date="2018-11" db="EMBL/GenBank/DDBJ databases">
        <title>Genomic Encyclopedia of Type Strains, Phase IV (KMG-IV): sequencing the most valuable type-strain genomes for metagenomic binning, comparative biology and taxonomic classification.</title>
        <authorList>
            <person name="Goeker M."/>
        </authorList>
    </citation>
    <scope>NUCLEOTIDE SEQUENCE [LARGE SCALE GENOMIC DNA]</scope>
    <source>
        <strain evidence="2 3">DSM 100316</strain>
    </source>
</reference>
<dbReference type="EMBL" id="RKHR01000004">
    <property type="protein sequence ID" value="ROS02056.1"/>
    <property type="molecule type" value="Genomic_DNA"/>
</dbReference>
<keyword evidence="1" id="KW-0732">Signal</keyword>
<evidence type="ECO:0008006" key="4">
    <source>
        <dbReference type="Google" id="ProtNLM"/>
    </source>
</evidence>
<gene>
    <name evidence="2" type="ORF">EDC56_2506</name>
</gene>
<protein>
    <recommendedName>
        <fullName evidence="4">TraB family protein</fullName>
    </recommendedName>
</protein>
<dbReference type="Proteomes" id="UP000275394">
    <property type="component" value="Unassembled WGS sequence"/>
</dbReference>
<keyword evidence="3" id="KW-1185">Reference proteome</keyword>
<dbReference type="CDD" id="cd14789">
    <property type="entry name" value="Tiki"/>
    <property type="match status" value="1"/>
</dbReference>
<evidence type="ECO:0000313" key="3">
    <source>
        <dbReference type="Proteomes" id="UP000275394"/>
    </source>
</evidence>
<feature type="chain" id="PRO_5017973473" description="TraB family protein" evidence="1">
    <location>
        <begin position="25"/>
        <end position="292"/>
    </location>
</feature>